<dbReference type="InterPro" id="IPR004119">
    <property type="entry name" value="EcKL"/>
</dbReference>
<dbReference type="STRING" id="76193.A0A194QVA2"/>
<protein>
    <recommendedName>
        <fullName evidence="2">CHK kinase-like domain-containing protein</fullName>
    </recommendedName>
</protein>
<dbReference type="Gene3D" id="3.90.1200.10">
    <property type="match status" value="1"/>
</dbReference>
<dbReference type="Pfam" id="PF02958">
    <property type="entry name" value="EcKL"/>
    <property type="match status" value="2"/>
</dbReference>
<feature type="domain" description="CHK kinase-like" evidence="2">
    <location>
        <begin position="723"/>
        <end position="917"/>
    </location>
</feature>
<sequence length="1004" mass="116710">MVSGTQQTVREDRLRPTCQSMKSPIGSPSDKQADIAVELTNFPKWRRKFLAIILRRHEKPECIKHAVLVHQTLKEKNNGANIVVVKAMSWCGFLVCRVARSPNLLTGQTSQFGRTFGCNDIEMAPSASDEDYRSLTQVSPALTEDKINSALSDWFRESVVFTRWEYVGEIGKGDSYLSEVRKIRIHGVNHYGVDRNIQVILKTIPQDVSNQGYENIVRQETIDLEHCKATIKTLAKFHALSFAMKDQEPEKFARISKEISETYFDYKLWDCTSQELRLKYYDDLLIYYYKVLATQIKNMGSDPDSIYSWDKFMNEVKRYSFFGLVASFEMTPLIILDPEEAFDLDIEGNQEVNIDEMWNIGPIKNKENRRRSADNVVHYNKTGLVEETCGIDNSALEDVQEGASFIETYPWFGVIVFPLDCMSSAVEIYKMSYVDSKECRSYYRRTGLNVKSIWPKYTVCAKAHRGGECLWQSGVFLVTKHEKRWKLFTILAGYEYSCIVFRANQDIGEEPTIHLKRMCIAKHIACYQFTTLQIDFEVTIGYFDKVEYHINVYGIELKLLDAKRMNVLSNARHYHPPIDKTNVKMTFEDFRTLTHISPALTNEKLTKALSDWFKEDVTFTHWEYVSDTGKGDSYLSEVIRIKIHGSTQEGSIKHIQVVLKTIPKNVCRRLTFRSHEFFKNEIIFYETVLPALIRFQSKKNMKEPFDKCAKLFLTHCDGVNDVICLEDASLENYGSAIRQEGIDFDHCLVTVKSLAQYHAMSLAMRDQEPEEFNRISNEIFETYYDERLWDWYSRFWNRISKIAIDAVEKEYPNTIYVDKIKQFAVPERYKDMIRAVSDKTNGVISHGDSWTNNFLFKYKNNRPIDAKIIDFQLTRCASPVLDLVFFIYACTSQELRVKHYDDLLKYYYNVLATQVKDMGSDPDKIYSYDVFMAEIKEYSYFGLAFSFESTPFIVLAPEDAVNMEMKSEEKLNIDDFWQIGPFKTKEGRLREANNVVHCVDNGYI</sequence>
<evidence type="ECO:0000313" key="4">
    <source>
        <dbReference type="Proteomes" id="UP000053240"/>
    </source>
</evidence>
<dbReference type="PANTHER" id="PTHR11012:SF57">
    <property type="entry name" value="LD10016P"/>
    <property type="match status" value="1"/>
</dbReference>
<feature type="region of interest" description="Disordered" evidence="1">
    <location>
        <begin position="1"/>
        <end position="30"/>
    </location>
</feature>
<dbReference type="InParanoid" id="A0A194QVA2"/>
<name>A0A194QVA2_PAPMA</name>
<dbReference type="EMBL" id="KQ461103">
    <property type="protein sequence ID" value="KPJ09463.1"/>
    <property type="molecule type" value="Genomic_DNA"/>
</dbReference>
<dbReference type="SMART" id="SM00587">
    <property type="entry name" value="CHK"/>
    <property type="match status" value="1"/>
</dbReference>
<dbReference type="AlphaFoldDB" id="A0A194QVA2"/>
<organism evidence="3 4">
    <name type="scientific">Papilio machaon</name>
    <name type="common">Old World swallowtail butterfly</name>
    <dbReference type="NCBI Taxonomy" id="76193"/>
    <lineage>
        <taxon>Eukaryota</taxon>
        <taxon>Metazoa</taxon>
        <taxon>Ecdysozoa</taxon>
        <taxon>Arthropoda</taxon>
        <taxon>Hexapoda</taxon>
        <taxon>Insecta</taxon>
        <taxon>Pterygota</taxon>
        <taxon>Neoptera</taxon>
        <taxon>Endopterygota</taxon>
        <taxon>Lepidoptera</taxon>
        <taxon>Glossata</taxon>
        <taxon>Ditrysia</taxon>
        <taxon>Papilionoidea</taxon>
        <taxon>Papilionidae</taxon>
        <taxon>Papilioninae</taxon>
        <taxon>Papilio</taxon>
    </lineage>
</organism>
<dbReference type="InterPro" id="IPR011009">
    <property type="entry name" value="Kinase-like_dom_sf"/>
</dbReference>
<proteinExistence type="predicted"/>
<dbReference type="SUPFAM" id="SSF56112">
    <property type="entry name" value="Protein kinase-like (PK-like)"/>
    <property type="match status" value="1"/>
</dbReference>
<keyword evidence="4" id="KW-1185">Reference proteome</keyword>
<evidence type="ECO:0000259" key="2">
    <source>
        <dbReference type="SMART" id="SM00587"/>
    </source>
</evidence>
<dbReference type="PANTHER" id="PTHR11012">
    <property type="entry name" value="PROTEIN KINASE-LIKE DOMAIN-CONTAINING"/>
    <property type="match status" value="1"/>
</dbReference>
<reference evidence="3 4" key="1">
    <citation type="journal article" date="2015" name="Nat. Commun.">
        <title>Outbred genome sequencing and CRISPR/Cas9 gene editing in butterflies.</title>
        <authorList>
            <person name="Li X."/>
            <person name="Fan D."/>
            <person name="Zhang W."/>
            <person name="Liu G."/>
            <person name="Zhang L."/>
            <person name="Zhao L."/>
            <person name="Fang X."/>
            <person name="Chen L."/>
            <person name="Dong Y."/>
            <person name="Chen Y."/>
            <person name="Ding Y."/>
            <person name="Zhao R."/>
            <person name="Feng M."/>
            <person name="Zhu Y."/>
            <person name="Feng Y."/>
            <person name="Jiang X."/>
            <person name="Zhu D."/>
            <person name="Xiang H."/>
            <person name="Feng X."/>
            <person name="Li S."/>
            <person name="Wang J."/>
            <person name="Zhang G."/>
            <person name="Kronforst M.R."/>
            <person name="Wang W."/>
        </authorList>
    </citation>
    <scope>NUCLEOTIDE SEQUENCE [LARGE SCALE GENOMIC DNA]</scope>
    <source>
        <strain evidence="3">Ya'a_city_454_Pm</strain>
        <tissue evidence="3">Whole body</tissue>
    </source>
</reference>
<gene>
    <name evidence="3" type="ORF">RR48_08914</name>
</gene>
<evidence type="ECO:0000256" key="1">
    <source>
        <dbReference type="SAM" id="MobiDB-lite"/>
    </source>
</evidence>
<evidence type="ECO:0000313" key="3">
    <source>
        <dbReference type="EMBL" id="KPJ09463.1"/>
    </source>
</evidence>
<dbReference type="InterPro" id="IPR015897">
    <property type="entry name" value="CHK_kinase-like"/>
</dbReference>
<dbReference type="Proteomes" id="UP000053240">
    <property type="component" value="Unassembled WGS sequence"/>
</dbReference>
<accession>A0A194QVA2</accession>